<reference evidence="2 3" key="1">
    <citation type="submission" date="2013-02" db="EMBL/GenBank/DDBJ databases">
        <title>The Genome Sequence of Acinetobacter sp. NIPH 713.</title>
        <authorList>
            <consortium name="The Broad Institute Genome Sequencing Platform"/>
            <consortium name="The Broad Institute Genome Sequencing Center for Infectious Disease"/>
            <person name="Cerqueira G."/>
            <person name="Feldgarden M."/>
            <person name="Courvalin P."/>
            <person name="Perichon B."/>
            <person name="Grillot-Courvalin C."/>
            <person name="Clermont D."/>
            <person name="Rocha E."/>
            <person name="Yoon E.-J."/>
            <person name="Nemec A."/>
            <person name="Walker B."/>
            <person name="Young S.K."/>
            <person name="Zeng Q."/>
            <person name="Gargeya S."/>
            <person name="Fitzgerald M."/>
            <person name="Haas B."/>
            <person name="Abouelleil A."/>
            <person name="Alvarado L."/>
            <person name="Arachchi H.M."/>
            <person name="Berlin A.M."/>
            <person name="Chapman S.B."/>
            <person name="Dewar J."/>
            <person name="Goldberg J."/>
            <person name="Griggs A."/>
            <person name="Gujja S."/>
            <person name="Hansen M."/>
            <person name="Howarth C."/>
            <person name="Imamovic A."/>
            <person name="Larimer J."/>
            <person name="McCowan C."/>
            <person name="Murphy C."/>
            <person name="Neiman D."/>
            <person name="Pearson M."/>
            <person name="Priest M."/>
            <person name="Roberts A."/>
            <person name="Saif S."/>
            <person name="Shea T."/>
            <person name="Sisk P."/>
            <person name="Sykes S."/>
            <person name="Wortman J."/>
            <person name="Nusbaum C."/>
            <person name="Birren B."/>
        </authorList>
    </citation>
    <scope>NUCLEOTIDE SEQUENCE [LARGE SCALE GENOMIC DNA]</scope>
    <source>
        <strain evidence="2 3">NIPH 713</strain>
    </source>
</reference>
<keyword evidence="3" id="KW-1185">Reference proteome</keyword>
<evidence type="ECO:0000313" key="2">
    <source>
        <dbReference type="EMBL" id="ENW86254.1"/>
    </source>
</evidence>
<keyword evidence="1" id="KW-0812">Transmembrane</keyword>
<dbReference type="Proteomes" id="UP000023774">
    <property type="component" value="Unassembled WGS sequence"/>
</dbReference>
<proteinExistence type="predicted"/>
<evidence type="ECO:0000313" key="3">
    <source>
        <dbReference type="Proteomes" id="UP000023774"/>
    </source>
</evidence>
<feature type="transmembrane region" description="Helical" evidence="1">
    <location>
        <begin position="7"/>
        <end position="29"/>
    </location>
</feature>
<name>N9M7D2_9GAMM</name>
<organism evidence="2 3">
    <name type="scientific">Acinetobacter pseudolwoffii</name>
    <dbReference type="NCBI Taxonomy" id="2053287"/>
    <lineage>
        <taxon>Bacteria</taxon>
        <taxon>Pseudomonadati</taxon>
        <taxon>Pseudomonadota</taxon>
        <taxon>Gammaproteobacteria</taxon>
        <taxon>Moraxellales</taxon>
        <taxon>Moraxellaceae</taxon>
        <taxon>Acinetobacter</taxon>
    </lineage>
</organism>
<dbReference type="AlphaFoldDB" id="N9M7D2"/>
<feature type="transmembrane region" description="Helical" evidence="1">
    <location>
        <begin position="41"/>
        <end position="61"/>
    </location>
</feature>
<dbReference type="HOGENOM" id="CLU_2462103_0_0_6"/>
<keyword evidence="1" id="KW-1133">Transmembrane helix</keyword>
<dbReference type="PATRIC" id="fig|1217709.3.peg.1266"/>
<protein>
    <submittedName>
        <fullName evidence="2">Uncharacterized protein</fullName>
    </submittedName>
</protein>
<keyword evidence="1" id="KW-0472">Membrane</keyword>
<dbReference type="EMBL" id="APRJ01000011">
    <property type="protein sequence ID" value="ENW86254.1"/>
    <property type="molecule type" value="Genomic_DNA"/>
</dbReference>
<gene>
    <name evidence="2" type="ORF">F906_01308</name>
</gene>
<accession>N9M7D2</accession>
<evidence type="ECO:0000256" key="1">
    <source>
        <dbReference type="SAM" id="Phobius"/>
    </source>
</evidence>
<sequence>MLPYWPYSCVFHIYHLGGWLGAFSAFMFADLVTGNSLLQSLFLTLSNLISTIVSIFFIRYFKINYKYYNTGYTFGSGLSQDQGYAVSV</sequence>
<comment type="caution">
    <text evidence="2">The sequence shown here is derived from an EMBL/GenBank/DDBJ whole genome shotgun (WGS) entry which is preliminary data.</text>
</comment>